<feature type="transmembrane region" description="Helical" evidence="1">
    <location>
        <begin position="24"/>
        <end position="41"/>
    </location>
</feature>
<proteinExistence type="predicted"/>
<reference evidence="5" key="1">
    <citation type="submission" date="2015-10" db="EMBL/GenBank/DDBJ databases">
        <authorList>
            <person name="Crossman L.C."/>
        </authorList>
    </citation>
    <scope>NUCLEOTIDE SEQUENCE [LARGE SCALE GENOMIC DNA]</scope>
    <source>
        <strain evidence="5">20-2</strain>
    </source>
</reference>
<accession>A0A0U5JYY0</accession>
<keyword evidence="1" id="KW-1133">Transmembrane helix</keyword>
<evidence type="ECO:0000256" key="1">
    <source>
        <dbReference type="SAM" id="Phobius"/>
    </source>
</evidence>
<dbReference type="EMBL" id="JAQTKT010000001">
    <property type="protein sequence ID" value="MDD1382545.1"/>
    <property type="molecule type" value="Genomic_DNA"/>
</dbReference>
<dbReference type="AlphaFoldDB" id="A0A0U5JYY0"/>
<evidence type="ECO:0000313" key="4">
    <source>
        <dbReference type="EMBL" id="MDV8945811.1"/>
    </source>
</evidence>
<sequence>MFTLPLGIGQIHAMHELFKTNPRLAALVLLLIMGIAIYYKFHR</sequence>
<evidence type="ECO:0000313" key="6">
    <source>
        <dbReference type="Proteomes" id="UP001286376"/>
    </source>
</evidence>
<reference evidence="4 6" key="3">
    <citation type="journal article" date="2022" name="Front. Cell. Infect. Microbiol.">
        <title>The probiotic and immunomodulation effects of Limosilactobacillus reuteri RGW1 isolated from calf feces.</title>
        <authorList>
            <person name="Huang K."/>
            <person name="Shi W."/>
            <person name="Yang B."/>
            <person name="Wang J."/>
        </authorList>
    </citation>
    <scope>NUCLEOTIDE SEQUENCE [LARGE SCALE GENOMIC DNA]</scope>
    <source>
        <strain evidence="4 6">RGW1</strain>
    </source>
</reference>
<name>A0A0U5JYY0_LIMRT</name>
<keyword evidence="1" id="KW-0472">Membrane</keyword>
<dbReference type="Proteomes" id="UP001217945">
    <property type="component" value="Unassembled WGS sequence"/>
</dbReference>
<protein>
    <submittedName>
        <fullName evidence="2">Uncharacterized protein</fullName>
    </submittedName>
</protein>
<organism evidence="2 5">
    <name type="scientific">Limosilactobacillus reuteri</name>
    <name type="common">Lactobacillus reuteri</name>
    <dbReference type="NCBI Taxonomy" id="1598"/>
    <lineage>
        <taxon>Bacteria</taxon>
        <taxon>Bacillati</taxon>
        <taxon>Bacillota</taxon>
        <taxon>Bacilli</taxon>
        <taxon>Lactobacillales</taxon>
        <taxon>Lactobacillaceae</taxon>
        <taxon>Limosilactobacillus</taxon>
    </lineage>
</organism>
<dbReference type="Proteomes" id="UP000235484">
    <property type="component" value="Unassembled WGS sequence"/>
</dbReference>
<evidence type="ECO:0000313" key="5">
    <source>
        <dbReference type="Proteomes" id="UP000235484"/>
    </source>
</evidence>
<dbReference type="Proteomes" id="UP001286376">
    <property type="component" value="Unassembled WGS sequence"/>
</dbReference>
<dbReference type="EMBL" id="JAOTNP010000001">
    <property type="protein sequence ID" value="MDV8945811.1"/>
    <property type="molecule type" value="Genomic_DNA"/>
</dbReference>
<dbReference type="RefSeq" id="WP_003667147.1">
    <property type="nucleotide sequence ID" value="NZ_CABFNG010000028.1"/>
</dbReference>
<gene>
    <name evidence="2" type="ORF">LRLP16767_LR202_02212</name>
    <name evidence="4" type="ORF">NX099_00105</name>
    <name evidence="3" type="ORF">PSQ53_06250</name>
</gene>
<reference evidence="4" key="4">
    <citation type="submission" date="2022-08" db="EMBL/GenBank/DDBJ databases">
        <authorList>
            <person name="Huang K."/>
        </authorList>
    </citation>
    <scope>NUCLEOTIDE SEQUENCE</scope>
    <source>
        <strain evidence="4">RGW1</strain>
    </source>
</reference>
<evidence type="ECO:0000313" key="2">
    <source>
        <dbReference type="EMBL" id="CUR42589.1"/>
    </source>
</evidence>
<reference evidence="2" key="2">
    <citation type="submission" date="2015-10" db="EMBL/GenBank/DDBJ databases">
        <authorList>
            <person name="Gilbert D.G."/>
        </authorList>
    </citation>
    <scope>NUCLEOTIDE SEQUENCE [LARGE SCALE GENOMIC DNA]</scope>
    <source>
        <strain evidence="2">20-2</strain>
    </source>
</reference>
<evidence type="ECO:0000313" key="3">
    <source>
        <dbReference type="EMBL" id="MDD1382545.1"/>
    </source>
</evidence>
<keyword evidence="1" id="KW-0812">Transmembrane</keyword>
<reference evidence="3" key="5">
    <citation type="submission" date="2023-02" db="EMBL/GenBank/DDBJ databases">
        <title>Complete genome sequence of Limosilactobacillus reuteri SRCM217616 isolated from Bos taurus feces.</title>
        <authorList>
            <person name="Yang H.-G."/>
            <person name="Kim J.-W."/>
            <person name="Ha G.-S."/>
            <person name="Yang H.-J."/>
            <person name="Jeong D.-Y."/>
        </authorList>
    </citation>
    <scope>NUCLEOTIDE SEQUENCE</scope>
    <source>
        <strain evidence="3">SRCM217616</strain>
    </source>
</reference>
<dbReference type="EMBL" id="LN887689">
    <property type="protein sequence ID" value="CUR42589.1"/>
    <property type="molecule type" value="Genomic_DNA"/>
</dbReference>
<dbReference type="GeneID" id="77192203"/>